<dbReference type="RefSeq" id="WP_066216368.1">
    <property type="nucleotide sequence ID" value="NZ_FNSN01000003.1"/>
</dbReference>
<dbReference type="CDD" id="cd07377">
    <property type="entry name" value="WHTH_GntR"/>
    <property type="match status" value="1"/>
</dbReference>
<organism evidence="5 6">
    <name type="scientific">Arthrobacter woluwensis</name>
    <dbReference type="NCBI Taxonomy" id="156980"/>
    <lineage>
        <taxon>Bacteria</taxon>
        <taxon>Bacillati</taxon>
        <taxon>Actinomycetota</taxon>
        <taxon>Actinomycetes</taxon>
        <taxon>Micrococcales</taxon>
        <taxon>Micrococcaceae</taxon>
        <taxon>Arthrobacter</taxon>
    </lineage>
</organism>
<evidence type="ECO:0000256" key="2">
    <source>
        <dbReference type="ARBA" id="ARBA00023125"/>
    </source>
</evidence>
<dbReference type="STRING" id="156980.SAMN04489745_0845"/>
<dbReference type="PRINTS" id="PR00035">
    <property type="entry name" value="HTHGNTR"/>
</dbReference>
<dbReference type="Gene3D" id="1.10.10.10">
    <property type="entry name" value="Winged helix-like DNA-binding domain superfamily/Winged helix DNA-binding domain"/>
    <property type="match status" value="1"/>
</dbReference>
<keyword evidence="2 5" id="KW-0238">DNA-binding</keyword>
<dbReference type="InterPro" id="IPR036390">
    <property type="entry name" value="WH_DNA-bd_sf"/>
</dbReference>
<dbReference type="InterPro" id="IPR000524">
    <property type="entry name" value="Tscrpt_reg_HTH_GntR"/>
</dbReference>
<dbReference type="SMART" id="SM00345">
    <property type="entry name" value="HTH_GNTR"/>
    <property type="match status" value="1"/>
</dbReference>
<reference evidence="5 6" key="1">
    <citation type="submission" date="2016-10" db="EMBL/GenBank/DDBJ databases">
        <authorList>
            <person name="de Groot N.N."/>
        </authorList>
    </citation>
    <scope>NUCLEOTIDE SEQUENCE [LARGE SCALE GENOMIC DNA]</scope>
    <source>
        <strain evidence="5 6">DSM 10495</strain>
    </source>
</reference>
<dbReference type="SUPFAM" id="SSF48008">
    <property type="entry name" value="GntR ligand-binding domain-like"/>
    <property type="match status" value="1"/>
</dbReference>
<dbReference type="Pfam" id="PF00392">
    <property type="entry name" value="GntR"/>
    <property type="match status" value="1"/>
</dbReference>
<sequence length="260" mass="27922">MSLSPLGASRSLAALFTPIKSGGLVDEVCSRIELAIETGLLTAGQRLPNEVELASALGVSAVTTREALSQLRGQGLIRTVRGRSGGSFIADDALPSPQKARQRLASLTRLQISDLNLHYQAIASACAGLAARRATADDVDTLEELAFLPGKDTEDPLAWRMAHSEFVLEIAAAARSARLARELLRIQAELGTLTLLPFGEQAFRVEATRLHHAIATAIGQHDPPTAESLVRELIQNISSWLLNELSSEQLSRKEAAHDTH</sequence>
<dbReference type="EMBL" id="FNSN01000003">
    <property type="protein sequence ID" value="SEB63851.1"/>
    <property type="molecule type" value="Genomic_DNA"/>
</dbReference>
<evidence type="ECO:0000256" key="1">
    <source>
        <dbReference type="ARBA" id="ARBA00023015"/>
    </source>
</evidence>
<dbReference type="PANTHER" id="PTHR43537">
    <property type="entry name" value="TRANSCRIPTIONAL REGULATOR, GNTR FAMILY"/>
    <property type="match status" value="1"/>
</dbReference>
<accession>A0A1H4KZD4</accession>
<keyword evidence="1" id="KW-0805">Transcription regulation</keyword>
<evidence type="ECO:0000256" key="3">
    <source>
        <dbReference type="ARBA" id="ARBA00023163"/>
    </source>
</evidence>
<dbReference type="InterPro" id="IPR036388">
    <property type="entry name" value="WH-like_DNA-bd_sf"/>
</dbReference>
<dbReference type="GO" id="GO:0003677">
    <property type="term" value="F:DNA binding"/>
    <property type="evidence" value="ECO:0007669"/>
    <property type="project" value="UniProtKB-KW"/>
</dbReference>
<feature type="domain" description="HTH gntR-type" evidence="4">
    <location>
        <begin position="22"/>
        <end position="92"/>
    </location>
</feature>
<dbReference type="GO" id="GO:0003700">
    <property type="term" value="F:DNA-binding transcription factor activity"/>
    <property type="evidence" value="ECO:0007669"/>
    <property type="project" value="InterPro"/>
</dbReference>
<dbReference type="SMART" id="SM00895">
    <property type="entry name" value="FCD"/>
    <property type="match status" value="1"/>
</dbReference>
<dbReference type="Proteomes" id="UP000182652">
    <property type="component" value="Unassembled WGS sequence"/>
</dbReference>
<dbReference type="PANTHER" id="PTHR43537:SF24">
    <property type="entry name" value="GLUCONATE OPERON TRANSCRIPTIONAL REPRESSOR"/>
    <property type="match status" value="1"/>
</dbReference>
<protein>
    <submittedName>
        <fullName evidence="5">DNA-binding transcriptional regulator, FadR family</fullName>
    </submittedName>
</protein>
<dbReference type="Pfam" id="PF07729">
    <property type="entry name" value="FCD"/>
    <property type="match status" value="1"/>
</dbReference>
<dbReference type="PROSITE" id="PS50949">
    <property type="entry name" value="HTH_GNTR"/>
    <property type="match status" value="1"/>
</dbReference>
<dbReference type="AlphaFoldDB" id="A0A1H4KZD4"/>
<evidence type="ECO:0000313" key="5">
    <source>
        <dbReference type="EMBL" id="SEB63851.1"/>
    </source>
</evidence>
<proteinExistence type="predicted"/>
<gene>
    <name evidence="5" type="ORF">SAMN04489745_0845</name>
</gene>
<dbReference type="InterPro" id="IPR008920">
    <property type="entry name" value="TF_FadR/GntR_C"/>
</dbReference>
<dbReference type="InterPro" id="IPR011711">
    <property type="entry name" value="GntR_C"/>
</dbReference>
<name>A0A1H4KZD4_9MICC</name>
<evidence type="ECO:0000259" key="4">
    <source>
        <dbReference type="PROSITE" id="PS50949"/>
    </source>
</evidence>
<evidence type="ECO:0000313" key="6">
    <source>
        <dbReference type="Proteomes" id="UP000182652"/>
    </source>
</evidence>
<dbReference type="SUPFAM" id="SSF46785">
    <property type="entry name" value="Winged helix' DNA-binding domain"/>
    <property type="match status" value="1"/>
</dbReference>
<keyword evidence="6" id="KW-1185">Reference proteome</keyword>
<keyword evidence="3" id="KW-0804">Transcription</keyword>
<dbReference type="Gene3D" id="1.20.120.530">
    <property type="entry name" value="GntR ligand-binding domain-like"/>
    <property type="match status" value="1"/>
</dbReference>